<evidence type="ECO:0000256" key="2">
    <source>
        <dbReference type="SAM" id="Phobius"/>
    </source>
</evidence>
<reference evidence="3 4" key="1">
    <citation type="submission" date="2016-01" db="EMBL/GenBank/DDBJ databases">
        <title>The new phylogeny of the genus Mycobacterium.</title>
        <authorList>
            <person name="Tarcisio F."/>
            <person name="Conor M."/>
            <person name="Antonella G."/>
            <person name="Elisabetta G."/>
            <person name="Giulia F.S."/>
            <person name="Sara T."/>
            <person name="Anna F."/>
            <person name="Clotilde B."/>
            <person name="Roberto B."/>
            <person name="Veronica D.S."/>
            <person name="Fabio R."/>
            <person name="Monica P."/>
            <person name="Olivier J."/>
            <person name="Enrico T."/>
            <person name="Nicola S."/>
        </authorList>
    </citation>
    <scope>NUCLEOTIDE SEQUENCE [LARGE SCALE GENOMIC DNA]</scope>
    <source>
        <strain evidence="3 4">DSM 45394</strain>
    </source>
</reference>
<organism evidence="3 4">
    <name type="scientific">Mycolicibacter longobardus</name>
    <dbReference type="NCBI Taxonomy" id="1108812"/>
    <lineage>
        <taxon>Bacteria</taxon>
        <taxon>Bacillati</taxon>
        <taxon>Actinomycetota</taxon>
        <taxon>Actinomycetes</taxon>
        <taxon>Mycobacteriales</taxon>
        <taxon>Mycobacteriaceae</taxon>
        <taxon>Mycolicibacter</taxon>
    </lineage>
</organism>
<dbReference type="InterPro" id="IPR009937">
    <property type="entry name" value="Phage_holin_3_6"/>
</dbReference>
<comment type="caution">
    <text evidence="3">The sequence shown here is derived from an EMBL/GenBank/DDBJ whole genome shotgun (WGS) entry which is preliminary data.</text>
</comment>
<dbReference type="Pfam" id="PF07332">
    <property type="entry name" value="Phage_holin_3_6"/>
    <property type="match status" value="1"/>
</dbReference>
<evidence type="ECO:0000313" key="3">
    <source>
        <dbReference type="EMBL" id="ORW09659.1"/>
    </source>
</evidence>
<keyword evidence="2" id="KW-0472">Membrane</keyword>
<feature type="region of interest" description="Disordered" evidence="1">
    <location>
        <begin position="159"/>
        <end position="189"/>
    </location>
</feature>
<feature type="transmembrane region" description="Helical" evidence="2">
    <location>
        <begin position="83"/>
        <end position="102"/>
    </location>
</feature>
<keyword evidence="4" id="KW-1185">Reference proteome</keyword>
<proteinExistence type="predicted"/>
<accession>A0A1X1YEZ3</accession>
<feature type="region of interest" description="Disordered" evidence="1">
    <location>
        <begin position="1"/>
        <end position="26"/>
    </location>
</feature>
<keyword evidence="2" id="KW-0812">Transmembrane</keyword>
<dbReference type="AlphaFoldDB" id="A0A1X1YEZ3"/>
<dbReference type="EMBL" id="LQPG01000027">
    <property type="protein sequence ID" value="ORW09659.1"/>
    <property type="molecule type" value="Genomic_DNA"/>
</dbReference>
<gene>
    <name evidence="3" type="ORF">AWC16_15735</name>
</gene>
<name>A0A1X1YEZ3_9MYCO</name>
<dbReference type="RefSeq" id="WP_085265476.1">
    <property type="nucleotide sequence ID" value="NZ_JACKVG010000023.1"/>
</dbReference>
<dbReference type="STRING" id="1108812.AWC16_15735"/>
<evidence type="ECO:0008006" key="5">
    <source>
        <dbReference type="Google" id="ProtNLM"/>
    </source>
</evidence>
<protein>
    <recommendedName>
        <fullName evidence="5">Phage holin family protein</fullName>
    </recommendedName>
</protein>
<keyword evidence="2" id="KW-1133">Transmembrane helix</keyword>
<evidence type="ECO:0000313" key="4">
    <source>
        <dbReference type="Proteomes" id="UP000193866"/>
    </source>
</evidence>
<dbReference type="Proteomes" id="UP000193866">
    <property type="component" value="Unassembled WGS sequence"/>
</dbReference>
<dbReference type="OrthoDB" id="3828498at2"/>
<sequence length="189" mass="20835">MSKADRRNAKRASNRGARTDRNGVPNTLATIPLTDPHALPADPSLGALVKDATAQMSTLVRAEVELARAEITRDVKKGLTGSVFFIAALVVLFYSTFFFFFFVAELLNIWLQDWAAYLIVFGIMLVVTVALALFGFLRVRRIRGPRQTIESVRETRDALRPDPDRLHGPSASQALGAHDGRPTTDPSGW</sequence>
<feature type="transmembrane region" description="Helical" evidence="2">
    <location>
        <begin position="114"/>
        <end position="137"/>
    </location>
</feature>
<evidence type="ECO:0000256" key="1">
    <source>
        <dbReference type="SAM" id="MobiDB-lite"/>
    </source>
</evidence>